<dbReference type="Pfam" id="PF03819">
    <property type="entry name" value="MazG"/>
    <property type="match status" value="1"/>
</dbReference>
<dbReference type="OrthoDB" id="9808939at2"/>
<dbReference type="GO" id="GO:0006950">
    <property type="term" value="P:response to stress"/>
    <property type="evidence" value="ECO:0007669"/>
    <property type="project" value="UniProtKB-ARBA"/>
</dbReference>
<comment type="caution">
    <text evidence="2">The sequence shown here is derived from an EMBL/GenBank/DDBJ whole genome shotgun (WGS) entry which is preliminary data.</text>
</comment>
<protein>
    <submittedName>
        <fullName evidence="2">MazG family protein</fullName>
    </submittedName>
</protein>
<evidence type="ECO:0000313" key="2">
    <source>
        <dbReference type="EMBL" id="TSD62337.1"/>
    </source>
</evidence>
<dbReference type="RefSeq" id="WP_143913771.1">
    <property type="nucleotide sequence ID" value="NZ_VLNT01000009.1"/>
</dbReference>
<reference evidence="2 3" key="1">
    <citation type="submission" date="2019-07" db="EMBL/GenBank/DDBJ databases">
        <authorList>
            <person name="Zhao L.H."/>
        </authorList>
    </citation>
    <scope>NUCLEOTIDE SEQUENCE [LARGE SCALE GENOMIC DNA]</scope>
    <source>
        <strain evidence="2 3">Co35</strain>
    </source>
</reference>
<gene>
    <name evidence="2" type="ORF">FNM00_11920</name>
</gene>
<dbReference type="Proteomes" id="UP000316988">
    <property type="component" value="Unassembled WGS sequence"/>
</dbReference>
<dbReference type="GO" id="GO:0046047">
    <property type="term" value="P:TTP catabolic process"/>
    <property type="evidence" value="ECO:0007669"/>
    <property type="project" value="TreeGrafter"/>
</dbReference>
<dbReference type="Gene3D" id="1.10.287.1080">
    <property type="entry name" value="MazG-like"/>
    <property type="match status" value="1"/>
</dbReference>
<proteinExistence type="predicted"/>
<dbReference type="PANTHER" id="PTHR30522:SF0">
    <property type="entry name" value="NUCLEOSIDE TRIPHOSPHATE PYROPHOSPHOHYDROLASE"/>
    <property type="match status" value="1"/>
</dbReference>
<keyword evidence="3" id="KW-1185">Reference proteome</keyword>
<evidence type="ECO:0000313" key="3">
    <source>
        <dbReference type="Proteomes" id="UP000316988"/>
    </source>
</evidence>
<sequence>MTDDPVHDLIEVMSRLRAECPWTQQQTHTSLRHYLIEEAYETLEALDAGDSEHLREELGDLLMQVVFHAEIARSDGEGWGIDEVAEGIRDKLVHRNPHVFGDVVVSSAAEVDANWQRLKAERQQRTSALEGIPEQLPALLYAEKVLARTGIDLDASDDLGDRLLALVAEARVEGIDPDLALKQAARRHAERA</sequence>
<dbReference type="CDD" id="cd11528">
    <property type="entry name" value="NTP-PPase_MazG_Nterm"/>
    <property type="match status" value="1"/>
</dbReference>
<dbReference type="InterPro" id="IPR048015">
    <property type="entry name" value="NTP-PPase_MazG-like_N"/>
</dbReference>
<accession>A0A554S7L1</accession>
<dbReference type="GO" id="GO:0006203">
    <property type="term" value="P:dGTP catabolic process"/>
    <property type="evidence" value="ECO:0007669"/>
    <property type="project" value="TreeGrafter"/>
</dbReference>
<dbReference type="EMBL" id="VLNT01000009">
    <property type="protein sequence ID" value="TSD62337.1"/>
    <property type="molecule type" value="Genomic_DNA"/>
</dbReference>
<dbReference type="InterPro" id="IPR011551">
    <property type="entry name" value="NTP_PyrPHydrolase_MazG"/>
</dbReference>
<dbReference type="InterPro" id="IPR004518">
    <property type="entry name" value="MazG-like_dom"/>
</dbReference>
<dbReference type="SUPFAM" id="SSF101386">
    <property type="entry name" value="all-alpha NTP pyrophosphatases"/>
    <property type="match status" value="1"/>
</dbReference>
<dbReference type="GO" id="GO:0046076">
    <property type="term" value="P:dTTP catabolic process"/>
    <property type="evidence" value="ECO:0007669"/>
    <property type="project" value="TreeGrafter"/>
</dbReference>
<dbReference type="GO" id="GO:0047429">
    <property type="term" value="F:nucleoside triphosphate diphosphatase activity"/>
    <property type="evidence" value="ECO:0007669"/>
    <property type="project" value="TreeGrafter"/>
</dbReference>
<organism evidence="2 3">
    <name type="scientific">Aeromicrobium piscarium</name>
    <dbReference type="NCBI Taxonomy" id="2590901"/>
    <lineage>
        <taxon>Bacteria</taxon>
        <taxon>Bacillati</taxon>
        <taxon>Actinomycetota</taxon>
        <taxon>Actinomycetes</taxon>
        <taxon>Propionibacteriales</taxon>
        <taxon>Nocardioidaceae</taxon>
        <taxon>Aeromicrobium</taxon>
    </lineage>
</organism>
<dbReference type="GO" id="GO:0046061">
    <property type="term" value="P:dATP catabolic process"/>
    <property type="evidence" value="ECO:0007669"/>
    <property type="project" value="TreeGrafter"/>
</dbReference>
<dbReference type="PANTHER" id="PTHR30522">
    <property type="entry name" value="NUCLEOSIDE TRIPHOSPHATE PYROPHOSPHOHYDROLASE"/>
    <property type="match status" value="1"/>
</dbReference>
<feature type="domain" description="NTP pyrophosphohydrolase MazG-like" evidence="1">
    <location>
        <begin position="26"/>
        <end position="100"/>
    </location>
</feature>
<name>A0A554S7L1_9ACTN</name>
<dbReference type="AlphaFoldDB" id="A0A554S7L1"/>
<evidence type="ECO:0000259" key="1">
    <source>
        <dbReference type="Pfam" id="PF03819"/>
    </source>
</evidence>
<dbReference type="GO" id="GO:0046081">
    <property type="term" value="P:dUTP catabolic process"/>
    <property type="evidence" value="ECO:0007669"/>
    <property type="project" value="TreeGrafter"/>
</dbReference>
<dbReference type="FunFam" id="1.10.287.1080:FF:000001">
    <property type="entry name" value="Nucleoside triphosphate pyrophosphohydrolase"/>
    <property type="match status" value="1"/>
</dbReference>
<dbReference type="GO" id="GO:0046052">
    <property type="term" value="P:UTP catabolic process"/>
    <property type="evidence" value="ECO:0007669"/>
    <property type="project" value="TreeGrafter"/>
</dbReference>